<evidence type="ECO:0000256" key="9">
    <source>
        <dbReference type="ARBA" id="ARBA00023180"/>
    </source>
</evidence>
<feature type="region of interest" description="Disordered" evidence="11">
    <location>
        <begin position="452"/>
        <end position="535"/>
    </location>
</feature>
<feature type="transmembrane region" description="Helical" evidence="12">
    <location>
        <begin position="239"/>
        <end position="258"/>
    </location>
</feature>
<evidence type="ECO:0000256" key="8">
    <source>
        <dbReference type="ARBA" id="ARBA00023170"/>
    </source>
</evidence>
<feature type="compositionally biased region" description="Basic and acidic residues" evidence="11">
    <location>
        <begin position="512"/>
        <end position="524"/>
    </location>
</feature>
<evidence type="ECO:0000313" key="15">
    <source>
        <dbReference type="EnsemblMetazoa" id="G32317.1:cds"/>
    </source>
</evidence>
<dbReference type="InterPro" id="IPR001879">
    <property type="entry name" value="GPCR_2_extracellular_dom"/>
</dbReference>
<evidence type="ECO:0000259" key="14">
    <source>
        <dbReference type="PROSITE" id="PS50261"/>
    </source>
</evidence>
<feature type="transmembrane region" description="Helical" evidence="12">
    <location>
        <begin position="309"/>
        <end position="332"/>
    </location>
</feature>
<dbReference type="CDD" id="cd15041">
    <property type="entry name" value="7tmB1_hormone_R"/>
    <property type="match status" value="1"/>
</dbReference>
<evidence type="ECO:0000256" key="11">
    <source>
        <dbReference type="SAM" id="MobiDB-lite"/>
    </source>
</evidence>
<protein>
    <recommendedName>
        <fullName evidence="17">Calcitonin gene-related peptide type 1 receptor</fullName>
    </recommendedName>
</protein>
<accession>A0A8W8MC92</accession>
<evidence type="ECO:0000256" key="6">
    <source>
        <dbReference type="ARBA" id="ARBA00023040"/>
    </source>
</evidence>
<dbReference type="PRINTS" id="PR00249">
    <property type="entry name" value="GPCRSECRETIN"/>
</dbReference>
<evidence type="ECO:0000256" key="12">
    <source>
        <dbReference type="SAM" id="Phobius"/>
    </source>
</evidence>
<feature type="domain" description="G-protein coupled receptors family 2 profile 1" evidence="13">
    <location>
        <begin position="62"/>
        <end position="148"/>
    </location>
</feature>
<evidence type="ECO:0000256" key="2">
    <source>
        <dbReference type="ARBA" id="ARBA00005314"/>
    </source>
</evidence>
<comment type="subcellular location">
    <subcellularLocation>
        <location evidence="1">Cell membrane</location>
        <topology evidence="1">Multi-pass membrane protein</topology>
    </subcellularLocation>
</comment>
<evidence type="ECO:0000256" key="7">
    <source>
        <dbReference type="ARBA" id="ARBA00023136"/>
    </source>
</evidence>
<dbReference type="Pfam" id="PF00002">
    <property type="entry name" value="7tm_2"/>
    <property type="match status" value="1"/>
</dbReference>
<dbReference type="Pfam" id="PF02793">
    <property type="entry name" value="HRM"/>
    <property type="match status" value="1"/>
</dbReference>
<feature type="transmembrane region" description="Helical" evidence="12">
    <location>
        <begin position="196"/>
        <end position="219"/>
    </location>
</feature>
<comment type="similarity">
    <text evidence="2">Belongs to the G-protein coupled receptor 2 family.</text>
</comment>
<evidence type="ECO:0008006" key="17">
    <source>
        <dbReference type="Google" id="ProtNLM"/>
    </source>
</evidence>
<sequence length="535" mass="61702">MLNPDVPLHLHSRNKLQPLYNAFLKTKMRKQSYRHCSPVDNHYDIRRRDLVKNLTDPSVVSICKQLLLETEPDDGRTYCPKVFDHVTCWNYTLANTTAVGGCPLSHPQGMIFSQQGHSYRQCQSDGTWFVNPYTNTSWTNYISCVDLTEYENLQNINYLYESGYLVSFVLLCLAFIIFTCFRQLHCTRVTIHKNLFLSYILYGMTWLLFNHLVTLEVALDSPIWCILLWILKEYFNICNYSWLFVEGFYLHSIIVLTFTNQKKLLLVSLCIGWVLPMFPISIYAIMNAETQDHVGRLNCWAGDVRHNKLLWIIHGTCIASLCVNFVILLNVMRIIVVKIRAVNCGETTQLKKTLRACLILVPLLGVQKVLFPYRQNHIAYRIIVAIVNSYQGACVALLLCYCNREVIKCFKKKISQMKYMNDGRRSSLITIGTSISGFLRRGSRQVNVYTRRTSMSRDRKTSEQMTENGTQTQKEVGQPLLTKSEKRDSQKGESENLFSGAEEHSMTTFTGVRRESIRSSDSNKTRCNLPIISEV</sequence>
<dbReference type="SUPFAM" id="SSF111418">
    <property type="entry name" value="Hormone receptor domain"/>
    <property type="match status" value="1"/>
</dbReference>
<dbReference type="PROSITE" id="PS50261">
    <property type="entry name" value="G_PROTEIN_RECEP_F2_4"/>
    <property type="match status" value="1"/>
</dbReference>
<evidence type="ECO:0000256" key="3">
    <source>
        <dbReference type="ARBA" id="ARBA00022475"/>
    </source>
</evidence>
<feature type="compositionally biased region" description="Basic and acidic residues" evidence="11">
    <location>
        <begin position="483"/>
        <end position="494"/>
    </location>
</feature>
<feature type="domain" description="G-protein coupled receptors family 2 profile 2" evidence="14">
    <location>
        <begin position="156"/>
        <end position="403"/>
    </location>
</feature>
<evidence type="ECO:0000256" key="1">
    <source>
        <dbReference type="ARBA" id="ARBA00004651"/>
    </source>
</evidence>
<keyword evidence="5 12" id="KW-1133">Transmembrane helix</keyword>
<keyword evidence="6" id="KW-0297">G-protein coupled receptor</keyword>
<dbReference type="GO" id="GO:0007188">
    <property type="term" value="P:adenylate cyclase-modulating G protein-coupled receptor signaling pathway"/>
    <property type="evidence" value="ECO:0007669"/>
    <property type="project" value="TreeGrafter"/>
</dbReference>
<evidence type="ECO:0000313" key="16">
    <source>
        <dbReference type="Proteomes" id="UP000005408"/>
    </source>
</evidence>
<dbReference type="InterPro" id="IPR017983">
    <property type="entry name" value="GPCR_2_secretin-like_CS"/>
</dbReference>
<feature type="compositionally biased region" description="Polar residues" evidence="11">
    <location>
        <begin position="463"/>
        <end position="475"/>
    </location>
</feature>
<dbReference type="Proteomes" id="UP000005408">
    <property type="component" value="Unassembled WGS sequence"/>
</dbReference>
<feature type="transmembrane region" description="Helical" evidence="12">
    <location>
        <begin position="164"/>
        <end position="184"/>
    </location>
</feature>
<keyword evidence="3" id="KW-1003">Cell membrane</keyword>
<evidence type="ECO:0000259" key="13">
    <source>
        <dbReference type="PROSITE" id="PS50227"/>
    </source>
</evidence>
<dbReference type="PROSITE" id="PS50227">
    <property type="entry name" value="G_PROTEIN_RECEP_F2_3"/>
    <property type="match status" value="1"/>
</dbReference>
<evidence type="ECO:0000256" key="5">
    <source>
        <dbReference type="ARBA" id="ARBA00022989"/>
    </source>
</evidence>
<dbReference type="EnsemblMetazoa" id="G32317.1">
    <property type="protein sequence ID" value="G32317.1:cds"/>
    <property type="gene ID" value="G32317"/>
</dbReference>
<reference evidence="15" key="1">
    <citation type="submission" date="2022-08" db="UniProtKB">
        <authorList>
            <consortium name="EnsemblMetazoa"/>
        </authorList>
    </citation>
    <scope>IDENTIFICATION</scope>
    <source>
        <strain evidence="15">05x7-T-G4-1.051#20</strain>
    </source>
</reference>
<dbReference type="SMART" id="SM00008">
    <property type="entry name" value="HormR"/>
    <property type="match status" value="1"/>
</dbReference>
<dbReference type="GO" id="GO:0005886">
    <property type="term" value="C:plasma membrane"/>
    <property type="evidence" value="ECO:0007669"/>
    <property type="project" value="UniProtKB-SubCell"/>
</dbReference>
<evidence type="ECO:0000256" key="10">
    <source>
        <dbReference type="ARBA" id="ARBA00023224"/>
    </source>
</evidence>
<dbReference type="Gene3D" id="4.10.1240.10">
    <property type="entry name" value="GPCR, family 2, extracellular hormone receptor domain"/>
    <property type="match status" value="1"/>
</dbReference>
<feature type="transmembrane region" description="Helical" evidence="12">
    <location>
        <begin position="265"/>
        <end position="286"/>
    </location>
</feature>
<dbReference type="InterPro" id="IPR050332">
    <property type="entry name" value="GPCR_2"/>
</dbReference>
<keyword evidence="8" id="KW-0675">Receptor</keyword>
<keyword evidence="16" id="KW-1185">Reference proteome</keyword>
<dbReference type="GO" id="GO:0007166">
    <property type="term" value="P:cell surface receptor signaling pathway"/>
    <property type="evidence" value="ECO:0007669"/>
    <property type="project" value="InterPro"/>
</dbReference>
<dbReference type="InterPro" id="IPR000832">
    <property type="entry name" value="GPCR_2_secretin-like"/>
</dbReference>
<dbReference type="InterPro" id="IPR017981">
    <property type="entry name" value="GPCR_2-like_7TM"/>
</dbReference>
<dbReference type="AlphaFoldDB" id="A0A8W8MC92"/>
<keyword evidence="4 12" id="KW-0812">Transmembrane</keyword>
<feature type="transmembrane region" description="Helical" evidence="12">
    <location>
        <begin position="353"/>
        <end position="373"/>
    </location>
</feature>
<evidence type="ECO:0000256" key="4">
    <source>
        <dbReference type="ARBA" id="ARBA00022692"/>
    </source>
</evidence>
<keyword evidence="10" id="KW-0807">Transducer</keyword>
<proteinExistence type="inferred from homology"/>
<dbReference type="InterPro" id="IPR036445">
    <property type="entry name" value="GPCR_2_extracell_dom_sf"/>
</dbReference>
<feature type="transmembrane region" description="Helical" evidence="12">
    <location>
        <begin position="379"/>
        <end position="402"/>
    </location>
</feature>
<dbReference type="PROSITE" id="PS00649">
    <property type="entry name" value="G_PROTEIN_RECEP_F2_1"/>
    <property type="match status" value="1"/>
</dbReference>
<name>A0A8W8MC92_MAGGI</name>
<dbReference type="Gene3D" id="1.20.1070.10">
    <property type="entry name" value="Rhodopsin 7-helix transmembrane proteins"/>
    <property type="match status" value="1"/>
</dbReference>
<keyword evidence="7 12" id="KW-0472">Membrane</keyword>
<organism evidence="15 16">
    <name type="scientific">Magallana gigas</name>
    <name type="common">Pacific oyster</name>
    <name type="synonym">Crassostrea gigas</name>
    <dbReference type="NCBI Taxonomy" id="29159"/>
    <lineage>
        <taxon>Eukaryota</taxon>
        <taxon>Metazoa</taxon>
        <taxon>Spiralia</taxon>
        <taxon>Lophotrochozoa</taxon>
        <taxon>Mollusca</taxon>
        <taxon>Bivalvia</taxon>
        <taxon>Autobranchia</taxon>
        <taxon>Pteriomorphia</taxon>
        <taxon>Ostreida</taxon>
        <taxon>Ostreoidea</taxon>
        <taxon>Ostreidae</taxon>
        <taxon>Magallana</taxon>
    </lineage>
</organism>
<dbReference type="GO" id="GO:0008528">
    <property type="term" value="F:G protein-coupled peptide receptor activity"/>
    <property type="evidence" value="ECO:0007669"/>
    <property type="project" value="TreeGrafter"/>
</dbReference>
<dbReference type="PANTHER" id="PTHR45620:SF42">
    <property type="entry name" value="G-PROTEIN COUPLED RECEPTOR SEB-2"/>
    <property type="match status" value="1"/>
</dbReference>
<dbReference type="PANTHER" id="PTHR45620">
    <property type="entry name" value="PDF RECEPTOR-LIKE PROTEIN-RELATED"/>
    <property type="match status" value="1"/>
</dbReference>
<keyword evidence="9" id="KW-0325">Glycoprotein</keyword>